<dbReference type="Gene3D" id="3.40.228.10">
    <property type="entry name" value="Dimethylsulfoxide Reductase, domain 2"/>
    <property type="match status" value="1"/>
</dbReference>
<evidence type="ECO:0000256" key="2">
    <source>
        <dbReference type="ARBA" id="ARBA00022723"/>
    </source>
</evidence>
<dbReference type="PROSITE" id="PS51669">
    <property type="entry name" value="4FE4S_MOW_BIS_MGD"/>
    <property type="match status" value="1"/>
</dbReference>
<organism evidence="6 7">
    <name type="scientific">Marichromatium gracile</name>
    <name type="common">Chromatium gracile</name>
    <dbReference type="NCBI Taxonomy" id="1048"/>
    <lineage>
        <taxon>Bacteria</taxon>
        <taxon>Pseudomonadati</taxon>
        <taxon>Pseudomonadota</taxon>
        <taxon>Gammaproteobacteria</taxon>
        <taxon>Chromatiales</taxon>
        <taxon>Chromatiaceae</taxon>
        <taxon>Marichromatium</taxon>
    </lineage>
</organism>
<keyword evidence="4" id="KW-0411">Iron-sulfur</keyword>
<dbReference type="InterPro" id="IPR037949">
    <property type="entry name" value="MopB_CT_Acetylene-hydratase"/>
</dbReference>
<dbReference type="AlphaFoldDB" id="A0A4R4AG35"/>
<accession>A0A4R4AG35</accession>
<dbReference type="CDD" id="cd02781">
    <property type="entry name" value="MopB_CT_Acetylene-hydratase"/>
    <property type="match status" value="1"/>
</dbReference>
<name>A0A4R4AG35_MARGR</name>
<evidence type="ECO:0000256" key="1">
    <source>
        <dbReference type="ARBA" id="ARBA00010312"/>
    </source>
</evidence>
<dbReference type="GO" id="GO:0016491">
    <property type="term" value="F:oxidoreductase activity"/>
    <property type="evidence" value="ECO:0007669"/>
    <property type="project" value="InterPro"/>
</dbReference>
<dbReference type="GO" id="GO:0018818">
    <property type="term" value="F:acetylene hydratase activity"/>
    <property type="evidence" value="ECO:0007669"/>
    <property type="project" value="InterPro"/>
</dbReference>
<gene>
    <name evidence="6" type="ORF">EDC29_10243</name>
</gene>
<dbReference type="Pfam" id="PF00384">
    <property type="entry name" value="Molybdopterin"/>
    <property type="match status" value="1"/>
</dbReference>
<keyword evidence="2" id="KW-0479">Metal-binding</keyword>
<comment type="caution">
    <text evidence="6">The sequence shown here is derived from an EMBL/GenBank/DDBJ whole genome shotgun (WGS) entry which is preliminary data.</text>
</comment>
<dbReference type="GO" id="GO:0051536">
    <property type="term" value="F:iron-sulfur cluster binding"/>
    <property type="evidence" value="ECO:0007669"/>
    <property type="project" value="UniProtKB-KW"/>
</dbReference>
<dbReference type="PANTHER" id="PTHR43742">
    <property type="entry name" value="TRIMETHYLAMINE-N-OXIDE REDUCTASE"/>
    <property type="match status" value="1"/>
</dbReference>
<comment type="similarity">
    <text evidence="1">Belongs to the prokaryotic molybdopterin-containing oxidoreductase family.</text>
</comment>
<dbReference type="EMBL" id="SMDC01000002">
    <property type="protein sequence ID" value="TCW38153.1"/>
    <property type="molecule type" value="Genomic_DNA"/>
</dbReference>
<evidence type="ECO:0000256" key="4">
    <source>
        <dbReference type="ARBA" id="ARBA00023014"/>
    </source>
</evidence>
<keyword evidence="3" id="KW-0408">Iron</keyword>
<feature type="domain" description="4Fe-4S Mo/W bis-MGD-type" evidence="5">
    <location>
        <begin position="2"/>
        <end position="58"/>
    </location>
</feature>
<dbReference type="Gene3D" id="2.40.40.20">
    <property type="match status" value="1"/>
</dbReference>
<dbReference type="InterPro" id="IPR006963">
    <property type="entry name" value="Mopterin_OxRdtase_4Fe-4S_dom"/>
</dbReference>
<reference evidence="6 7" key="1">
    <citation type="submission" date="2019-03" db="EMBL/GenBank/DDBJ databases">
        <title>Genomic Encyclopedia of Type Strains, Phase IV (KMG-IV): sequencing the most valuable type-strain genomes for metagenomic binning, comparative biology and taxonomic classification.</title>
        <authorList>
            <person name="Goeker M."/>
        </authorList>
    </citation>
    <scope>NUCLEOTIDE SEQUENCE [LARGE SCALE GENOMIC DNA]</scope>
    <source>
        <strain evidence="6 7">DSM 203</strain>
    </source>
</reference>
<dbReference type="PANTHER" id="PTHR43742:SF6">
    <property type="entry name" value="OXIDOREDUCTASE YYAE-RELATED"/>
    <property type="match status" value="1"/>
</dbReference>
<dbReference type="SUPFAM" id="SSF50692">
    <property type="entry name" value="ADC-like"/>
    <property type="match status" value="1"/>
</dbReference>
<dbReference type="Proteomes" id="UP000295247">
    <property type="component" value="Unassembled WGS sequence"/>
</dbReference>
<dbReference type="Pfam" id="PF01568">
    <property type="entry name" value="Molydop_binding"/>
    <property type="match status" value="1"/>
</dbReference>
<dbReference type="Gene3D" id="3.40.50.740">
    <property type="match status" value="1"/>
</dbReference>
<evidence type="ECO:0000313" key="7">
    <source>
        <dbReference type="Proteomes" id="UP000295247"/>
    </source>
</evidence>
<sequence>MRRTHRSVCRICHGGCGALVTVEDGRVVKVVGDRDSPMNQGWMCVKGLRTPEIANHPDRLEWPRRRRAGKAGGWERVSWEAALDEIAERVAAIRDRLGPEAIALGQGTGRHHYMHVVRFANALGTPNWYEPGLAQCFIPRVTVSNLTYGGYVTGDYYGDTPPACILFWGSNPLVSNPDGKIGIAIRRALDRGAVGIAVDPRRHETARRCELWLGLRPGTDAALALAMIQVIIAERRYDAEFVARWTQGFDALAAHVADCTPAWAAPITGVAPELIVEAARRYAALRPAVLEWGVGIEQNVNALQTVRALACLRALVGSIDVPGGELLSMQRMRAYPTLAEQLPREQARKRLGAERFKLLGGWRAYMPSAHIPTLFAAMRTGEPYPVKGLLVFGNNALATVANARAVRRSLECLDLLVVSELFMTPTAELADFVLPAAFWPEVEQVIGYPLATGNLVYHQPALTRRGECRPDEWIIDQLSRRLGLPDSERPFEAVMAHQLEPTGVGLDQLRRQGVLRLPHRYRKYETRGFRTPSRRIELYSKALERLGYDPLPSHVEPPESPRSRPDLARDYPYVLITGSRRREFFNSEHRQVAGLRRRAPDPRAQLHPEVARAEGIADGDWIAIATPRGRIRMRAEVTPEINPEVVSIDHGWWFPEAPSALAGAWRANANLLTSDAPPYDPAFGTYQLRGLLCRLAPASAPAADEIDEPDDDPARA</sequence>
<dbReference type="SMART" id="SM00926">
    <property type="entry name" value="Molybdop_Fe4S4"/>
    <property type="match status" value="1"/>
</dbReference>
<evidence type="ECO:0000256" key="3">
    <source>
        <dbReference type="ARBA" id="ARBA00023004"/>
    </source>
</evidence>
<evidence type="ECO:0000313" key="6">
    <source>
        <dbReference type="EMBL" id="TCW38153.1"/>
    </source>
</evidence>
<dbReference type="SUPFAM" id="SSF53706">
    <property type="entry name" value="Formate dehydrogenase/DMSO reductase, domains 1-3"/>
    <property type="match status" value="1"/>
</dbReference>
<protein>
    <submittedName>
        <fullName evidence="6">Anaerobic selenocysteine-containing dehydrogenase</fullName>
    </submittedName>
</protein>
<dbReference type="InterPro" id="IPR006656">
    <property type="entry name" value="Mopterin_OxRdtase"/>
</dbReference>
<dbReference type="InterPro" id="IPR050612">
    <property type="entry name" value="Prok_Mopterin_Oxidored"/>
</dbReference>
<dbReference type="Pfam" id="PF04879">
    <property type="entry name" value="Molybdop_Fe4S4"/>
    <property type="match status" value="1"/>
</dbReference>
<evidence type="ECO:0000259" key="5">
    <source>
        <dbReference type="PROSITE" id="PS51669"/>
    </source>
</evidence>
<dbReference type="GO" id="GO:0043546">
    <property type="term" value="F:molybdopterin cofactor binding"/>
    <property type="evidence" value="ECO:0007669"/>
    <property type="project" value="InterPro"/>
</dbReference>
<dbReference type="InterPro" id="IPR006657">
    <property type="entry name" value="MoPterin_dinucl-bd_dom"/>
</dbReference>
<proteinExistence type="inferred from homology"/>
<dbReference type="Gene3D" id="2.20.25.90">
    <property type="entry name" value="ADC-like domains"/>
    <property type="match status" value="1"/>
</dbReference>
<dbReference type="RefSeq" id="WP_132228537.1">
    <property type="nucleotide sequence ID" value="NZ_NRRH01000035.1"/>
</dbReference>
<dbReference type="InterPro" id="IPR009010">
    <property type="entry name" value="Asp_de-COase-like_dom_sf"/>
</dbReference>
<dbReference type="GO" id="GO:0046872">
    <property type="term" value="F:metal ion binding"/>
    <property type="evidence" value="ECO:0007669"/>
    <property type="project" value="UniProtKB-KW"/>
</dbReference>